<dbReference type="SUPFAM" id="SSF52047">
    <property type="entry name" value="RNI-like"/>
    <property type="match status" value="1"/>
</dbReference>
<gene>
    <name evidence="1" type="ORF">PGLA2088_LOCUS24075</name>
</gene>
<evidence type="ECO:0000313" key="1">
    <source>
        <dbReference type="EMBL" id="CAE8684715.1"/>
    </source>
</evidence>
<accession>A0A813JVR8</accession>
<dbReference type="InterPro" id="IPR032675">
    <property type="entry name" value="LRR_dom_sf"/>
</dbReference>
<sequence length="514" mass="54179">MASAAVTPKAGVPTLWTLCAERLKDLLLAGKDLPDLGSVPSLLALELLRFAIVPASTSQGSPATAWACWLRHRPPRELHLVASLDMTPEARLRRFGPLGALRELHISGPALVLSDLDLEKGLAGAEHLQVLRLHDCPRLTGRFLRTFVGHCKGGGESSLRSLFCSACPGLLDSAMAYAAELPLLHLGVPGARQLTDATVAALSGGAGPAPLPTAAGHLVYLDLSQTSISDVGAELLARISGLEALLLSRTSRVSAATMRRLSGSLRLRAVMPDRPKVLVRSMATAAKLRETEHGSPPWGGAAEAALTAVAARVALAAPAPSDVDRWPEDAVRHAVAVLHCDGAQAEGLGGHAAKGGPEATLGAIAALRKRGLAPMAGDSQLHWAKASVCWMTPLVHMSTRDMTKAQVATLRHEAVSKRPAAAFSTDKKTVAYVGGDNATESEVSRRKSQLRRLGLLGRSKPGRAHTDLLGARRTLLKPGLLTVLEALEVFREGNKNALGASPAQAFENTSWLWE</sequence>
<proteinExistence type="predicted"/>
<dbReference type="AlphaFoldDB" id="A0A813JVR8"/>
<reference evidence="1" key="1">
    <citation type="submission" date="2021-02" db="EMBL/GenBank/DDBJ databases">
        <authorList>
            <person name="Dougan E. K."/>
            <person name="Rhodes N."/>
            <person name="Thang M."/>
            <person name="Chan C."/>
        </authorList>
    </citation>
    <scope>NUCLEOTIDE SEQUENCE</scope>
</reference>
<dbReference type="Proteomes" id="UP000626109">
    <property type="component" value="Unassembled WGS sequence"/>
</dbReference>
<dbReference type="Gene3D" id="3.80.10.10">
    <property type="entry name" value="Ribonuclease Inhibitor"/>
    <property type="match status" value="2"/>
</dbReference>
<evidence type="ECO:0000313" key="2">
    <source>
        <dbReference type="Proteomes" id="UP000626109"/>
    </source>
</evidence>
<organism evidence="1 2">
    <name type="scientific">Polarella glacialis</name>
    <name type="common">Dinoflagellate</name>
    <dbReference type="NCBI Taxonomy" id="89957"/>
    <lineage>
        <taxon>Eukaryota</taxon>
        <taxon>Sar</taxon>
        <taxon>Alveolata</taxon>
        <taxon>Dinophyceae</taxon>
        <taxon>Suessiales</taxon>
        <taxon>Suessiaceae</taxon>
        <taxon>Polarella</taxon>
    </lineage>
</organism>
<name>A0A813JVR8_POLGL</name>
<protein>
    <submittedName>
        <fullName evidence="1">Uncharacterized protein</fullName>
    </submittedName>
</protein>
<comment type="caution">
    <text evidence="1">The sequence shown here is derived from an EMBL/GenBank/DDBJ whole genome shotgun (WGS) entry which is preliminary data.</text>
</comment>
<dbReference type="EMBL" id="CAJNNW010026354">
    <property type="protein sequence ID" value="CAE8684715.1"/>
    <property type="molecule type" value="Genomic_DNA"/>
</dbReference>